<evidence type="ECO:0000313" key="3">
    <source>
        <dbReference type="RefSeq" id="XP_022741780.1"/>
    </source>
</evidence>
<evidence type="ECO:0000313" key="2">
    <source>
        <dbReference type="Proteomes" id="UP000515121"/>
    </source>
</evidence>
<dbReference type="KEGG" id="dzi:111293235"/>
<gene>
    <name evidence="3" type="primary">LOC111293235</name>
</gene>
<keyword evidence="2" id="KW-1185">Reference proteome</keyword>
<accession>A0A6P5YNB0</accession>
<dbReference type="InterPro" id="IPR029058">
    <property type="entry name" value="AB_hydrolase_fold"/>
</dbReference>
<dbReference type="Proteomes" id="UP000515121">
    <property type="component" value="Unplaced"/>
</dbReference>
<dbReference type="PRINTS" id="PR00724">
    <property type="entry name" value="CRBOXYPTASEC"/>
</dbReference>
<dbReference type="PANTHER" id="PTHR11802">
    <property type="entry name" value="SERINE PROTEASE FAMILY S10 SERINE CARBOXYPEPTIDASE"/>
    <property type="match status" value="1"/>
</dbReference>
<dbReference type="InterPro" id="IPR001563">
    <property type="entry name" value="Peptidase_S10"/>
</dbReference>
<dbReference type="AlphaFoldDB" id="A0A6P5YNB0"/>
<dbReference type="GeneID" id="111293235"/>
<reference evidence="3" key="1">
    <citation type="submission" date="2025-08" db="UniProtKB">
        <authorList>
            <consortium name="RefSeq"/>
        </authorList>
    </citation>
    <scope>IDENTIFICATION</scope>
    <source>
        <tissue evidence="3">Fruit stalk</tissue>
    </source>
</reference>
<dbReference type="GO" id="GO:0004185">
    <property type="term" value="F:serine-type carboxypeptidase activity"/>
    <property type="evidence" value="ECO:0007669"/>
    <property type="project" value="InterPro"/>
</dbReference>
<dbReference type="GO" id="GO:0019748">
    <property type="term" value="P:secondary metabolic process"/>
    <property type="evidence" value="ECO:0007669"/>
    <property type="project" value="TreeGrafter"/>
</dbReference>
<comment type="similarity">
    <text evidence="1">Belongs to the peptidase S10 family.</text>
</comment>
<protein>
    <submittedName>
        <fullName evidence="3">Serine carboxypeptidase-like 1</fullName>
    </submittedName>
</protein>
<dbReference type="GO" id="GO:0006508">
    <property type="term" value="P:proteolysis"/>
    <property type="evidence" value="ECO:0007669"/>
    <property type="project" value="InterPro"/>
</dbReference>
<name>A0A6P5YNB0_DURZI</name>
<sequence length="273" mass="29977">MVLSFQAQPLIPQKSIGTLMLYSGVHRSSTLMTATKKQNVVRFLTSRFKKLWQVLSSCSKSSSHVSRNSRAESSTDVSFSTISFLPGFSGSLPFKLETGYIGVGDVEFFYYFIESERNPAEDPVVLWLTGGPGCTALSGFFLEIGPLKFNVVEYNGSLPTFALNPYSWTKVANIIFLDAPVGTGFSYSRTFQGFKTGDKKFANDGYNFMRKVVAKPSQIHHKSMSILLVTHTLGKIVPINCSSNIRMANDQLTSCASGTEGKGPFPQLISKVV</sequence>
<proteinExistence type="inferred from homology"/>
<dbReference type="Pfam" id="PF00450">
    <property type="entry name" value="Peptidase_S10"/>
    <property type="match status" value="1"/>
</dbReference>
<dbReference type="GO" id="GO:0016747">
    <property type="term" value="F:acyltransferase activity, transferring groups other than amino-acyl groups"/>
    <property type="evidence" value="ECO:0007669"/>
    <property type="project" value="TreeGrafter"/>
</dbReference>
<dbReference type="PANTHER" id="PTHR11802:SF450">
    <property type="entry name" value="SERINE CARBOXYPEPTIDASE-LIKE 7"/>
    <property type="match status" value="1"/>
</dbReference>
<dbReference type="SUPFAM" id="SSF53474">
    <property type="entry name" value="alpha/beta-Hydrolases"/>
    <property type="match status" value="1"/>
</dbReference>
<dbReference type="OrthoDB" id="992035at2759"/>
<dbReference type="RefSeq" id="XP_022741780.1">
    <property type="nucleotide sequence ID" value="XM_022886045.1"/>
</dbReference>
<evidence type="ECO:0000256" key="1">
    <source>
        <dbReference type="ARBA" id="ARBA00009431"/>
    </source>
</evidence>
<organism evidence="2 3">
    <name type="scientific">Durio zibethinus</name>
    <name type="common">Durian</name>
    <dbReference type="NCBI Taxonomy" id="66656"/>
    <lineage>
        <taxon>Eukaryota</taxon>
        <taxon>Viridiplantae</taxon>
        <taxon>Streptophyta</taxon>
        <taxon>Embryophyta</taxon>
        <taxon>Tracheophyta</taxon>
        <taxon>Spermatophyta</taxon>
        <taxon>Magnoliopsida</taxon>
        <taxon>eudicotyledons</taxon>
        <taxon>Gunneridae</taxon>
        <taxon>Pentapetalae</taxon>
        <taxon>rosids</taxon>
        <taxon>malvids</taxon>
        <taxon>Malvales</taxon>
        <taxon>Malvaceae</taxon>
        <taxon>Helicteroideae</taxon>
        <taxon>Durio</taxon>
    </lineage>
</organism>
<dbReference type="Gene3D" id="3.40.50.1820">
    <property type="entry name" value="alpha/beta hydrolase"/>
    <property type="match status" value="1"/>
</dbReference>